<keyword evidence="1" id="KW-0732">Signal</keyword>
<keyword evidence="3" id="KW-1185">Reference proteome</keyword>
<evidence type="ECO:0008006" key="4">
    <source>
        <dbReference type="Google" id="ProtNLM"/>
    </source>
</evidence>
<evidence type="ECO:0000256" key="1">
    <source>
        <dbReference type="SAM" id="SignalP"/>
    </source>
</evidence>
<dbReference type="InterPro" id="IPR024422">
    <property type="entry name" value="Protein_unknown_function_OB"/>
</dbReference>
<feature type="signal peptide" evidence="1">
    <location>
        <begin position="1"/>
        <end position="22"/>
    </location>
</feature>
<protein>
    <recommendedName>
        <fullName evidence="4">tRNA_anti-like</fullName>
    </recommendedName>
</protein>
<dbReference type="RefSeq" id="WP_377766297.1">
    <property type="nucleotide sequence ID" value="NZ_JBHULB010000008.1"/>
</dbReference>
<dbReference type="EMBL" id="JBHULB010000008">
    <property type="protein sequence ID" value="MFD2586717.1"/>
    <property type="molecule type" value="Genomic_DNA"/>
</dbReference>
<gene>
    <name evidence="2" type="ORF">ACFSQJ_07225</name>
</gene>
<name>A0ABW5MTR5_9FLAO</name>
<comment type="caution">
    <text evidence="2">The sequence shown here is derived from an EMBL/GenBank/DDBJ whole genome shotgun (WGS) entry which is preliminary data.</text>
</comment>
<dbReference type="Proteomes" id="UP001597526">
    <property type="component" value="Unassembled WGS sequence"/>
</dbReference>
<reference evidence="3" key="1">
    <citation type="journal article" date="2019" name="Int. J. Syst. Evol. Microbiol.">
        <title>The Global Catalogue of Microorganisms (GCM) 10K type strain sequencing project: providing services to taxonomists for standard genome sequencing and annotation.</title>
        <authorList>
            <consortium name="The Broad Institute Genomics Platform"/>
            <consortium name="The Broad Institute Genome Sequencing Center for Infectious Disease"/>
            <person name="Wu L."/>
            <person name="Ma J."/>
        </authorList>
    </citation>
    <scope>NUCLEOTIDE SEQUENCE [LARGE SCALE GENOMIC DNA]</scope>
    <source>
        <strain evidence="3">KCTC 52368</strain>
    </source>
</reference>
<sequence>MKSKTSFFFPVIFALSFFCLVACNDYLNDDLTEVSSKKTYTIDNLAVQLKSITKSDRDEVISVAGIVHEVNSINNRPTILLKGNVEAQMLVICDMNANQSKRIEKVKKGDSILIKGVFKGVLKDAIMLNCVIVNGN</sequence>
<feature type="chain" id="PRO_5047070078" description="tRNA_anti-like" evidence="1">
    <location>
        <begin position="23"/>
        <end position="136"/>
    </location>
</feature>
<dbReference type="Pfam" id="PF12869">
    <property type="entry name" value="tRNA_anti-like"/>
    <property type="match status" value="1"/>
</dbReference>
<proteinExistence type="predicted"/>
<accession>A0ABW5MTR5</accession>
<evidence type="ECO:0000313" key="2">
    <source>
        <dbReference type="EMBL" id="MFD2586717.1"/>
    </source>
</evidence>
<evidence type="ECO:0000313" key="3">
    <source>
        <dbReference type="Proteomes" id="UP001597526"/>
    </source>
</evidence>
<organism evidence="2 3">
    <name type="scientific">Croceitalea marina</name>
    <dbReference type="NCBI Taxonomy" id="1775166"/>
    <lineage>
        <taxon>Bacteria</taxon>
        <taxon>Pseudomonadati</taxon>
        <taxon>Bacteroidota</taxon>
        <taxon>Flavobacteriia</taxon>
        <taxon>Flavobacteriales</taxon>
        <taxon>Flavobacteriaceae</taxon>
        <taxon>Croceitalea</taxon>
    </lineage>
</organism>